<feature type="compositionally biased region" description="Acidic residues" evidence="1">
    <location>
        <begin position="319"/>
        <end position="333"/>
    </location>
</feature>
<dbReference type="PANTHER" id="PTHR47675">
    <property type="entry name" value="MOLYBDOPTERIN BINDING DOMAIN PROTEIN (AFU_ORTHOLOGUE AFUA_5G11210)"/>
    <property type="match status" value="1"/>
</dbReference>
<name>A0ABP2EXT5_AJEDR</name>
<feature type="domain" description="MoaB/Mog" evidence="2">
    <location>
        <begin position="56"/>
        <end position="236"/>
    </location>
</feature>
<dbReference type="CDD" id="cd00885">
    <property type="entry name" value="cinA"/>
    <property type="match status" value="1"/>
</dbReference>
<keyword evidence="4" id="KW-1185">Reference proteome</keyword>
<evidence type="ECO:0000313" key="3">
    <source>
        <dbReference type="EMBL" id="EEQ88956.1"/>
    </source>
</evidence>
<dbReference type="SMART" id="SM00852">
    <property type="entry name" value="MoCF_biosynth"/>
    <property type="match status" value="1"/>
</dbReference>
<protein>
    <submittedName>
        <fullName evidence="3">Molybdopterin binding domain-containing protein</fullName>
    </submittedName>
</protein>
<dbReference type="EMBL" id="EQ999976">
    <property type="protein sequence ID" value="EEQ88956.1"/>
    <property type="molecule type" value="Genomic_DNA"/>
</dbReference>
<dbReference type="InterPro" id="IPR036425">
    <property type="entry name" value="MoaB/Mog-like_dom_sf"/>
</dbReference>
<feature type="region of interest" description="Disordered" evidence="1">
    <location>
        <begin position="310"/>
        <end position="333"/>
    </location>
</feature>
<reference evidence="4" key="1">
    <citation type="journal article" date="2015" name="PLoS Genet.">
        <title>The dynamic genome and transcriptome of the human fungal pathogen Blastomyces and close relative Emmonsia.</title>
        <authorList>
            <person name="Munoz J.F."/>
            <person name="Gauthier G.M."/>
            <person name="Desjardins C.A."/>
            <person name="Gallo J.E."/>
            <person name="Holder J."/>
            <person name="Sullivan T.D."/>
            <person name="Marty A.J."/>
            <person name="Carmen J.C."/>
            <person name="Chen Z."/>
            <person name="Ding L."/>
            <person name="Gujja S."/>
            <person name="Magrini V."/>
            <person name="Misas E."/>
            <person name="Mitreva M."/>
            <person name="Priest M."/>
            <person name="Saif S."/>
            <person name="Whiston E.A."/>
            <person name="Young S."/>
            <person name="Zeng Q."/>
            <person name="Goldman W.E."/>
            <person name="Mardis E.R."/>
            <person name="Taylor J.W."/>
            <person name="McEwen J.G."/>
            <person name="Clay O.K."/>
            <person name="Klein B.S."/>
            <person name="Cuomo C.A."/>
        </authorList>
    </citation>
    <scope>NUCLEOTIDE SEQUENCE [LARGE SCALE GENOMIC DNA]</scope>
    <source>
        <strain evidence="4">ER-3 / ATCC MYA-2586</strain>
    </source>
</reference>
<dbReference type="SUPFAM" id="SSF53218">
    <property type="entry name" value="Molybdenum cofactor biosynthesis proteins"/>
    <property type="match status" value="1"/>
</dbReference>
<evidence type="ECO:0000259" key="2">
    <source>
        <dbReference type="SMART" id="SM00852"/>
    </source>
</evidence>
<dbReference type="GeneID" id="69026295"/>
<sequence length="333" mass="37123">MFPRINQLVRRLSRPRPNSVHIPAATAARPIGSPLSMTSYTVTALANSKKTIRTAACLIIGDEVLGGKTADTNSPFFAKYCFSMGVSLKRIEVIADDESEIIEAVKRMSEKYDFVVTSGGIGPTHDDITYQSIARAFGLKLKLHEEALARMRNLSKPQQAQRDFDWDTPSPALTARLRMVQIPVDEAIPLKDQALFVADDLWLPVSIVNGNVYILPGVPLLFERLCNALKPLLQPRLVNPDGDGMHRLLFATPLYESTIAPYLTELAARVEPHGIKVGSYPRWGKKRNTVTLVGKDLKYMESLIDEVEKNVEGRRVMREDEDDPPEDEAESPK</sequence>
<evidence type="ECO:0000256" key="1">
    <source>
        <dbReference type="SAM" id="MobiDB-lite"/>
    </source>
</evidence>
<evidence type="ECO:0000313" key="4">
    <source>
        <dbReference type="Proteomes" id="UP000002039"/>
    </source>
</evidence>
<dbReference type="Gene3D" id="3.40.980.10">
    <property type="entry name" value="MoaB/Mog-like domain"/>
    <property type="match status" value="1"/>
</dbReference>
<proteinExistence type="predicted"/>
<gene>
    <name evidence="3" type="ORF">BDCG_04076</name>
</gene>
<organism evidence="3 4">
    <name type="scientific">Ajellomyces dermatitidis (strain ER-3 / ATCC MYA-2586)</name>
    <name type="common">Blastomyces dermatitidis</name>
    <dbReference type="NCBI Taxonomy" id="559297"/>
    <lineage>
        <taxon>Eukaryota</taxon>
        <taxon>Fungi</taxon>
        <taxon>Dikarya</taxon>
        <taxon>Ascomycota</taxon>
        <taxon>Pezizomycotina</taxon>
        <taxon>Eurotiomycetes</taxon>
        <taxon>Eurotiomycetidae</taxon>
        <taxon>Onygenales</taxon>
        <taxon>Ajellomycetaceae</taxon>
        <taxon>Blastomyces</taxon>
    </lineage>
</organism>
<dbReference type="PANTHER" id="PTHR47675:SF1">
    <property type="entry name" value="MOLYBDOPTERIN BINDING DOMAIN PROTEIN (AFU_ORTHOLOGUE AFUA_5G11210)"/>
    <property type="match status" value="1"/>
</dbReference>
<dbReference type="InterPro" id="IPR001453">
    <property type="entry name" value="MoaB/Mog_dom"/>
</dbReference>
<dbReference type="Pfam" id="PF00994">
    <property type="entry name" value="MoCF_biosynth"/>
    <property type="match status" value="1"/>
</dbReference>
<accession>A0ABP2EXT5</accession>
<dbReference type="Proteomes" id="UP000002039">
    <property type="component" value="Unassembled WGS sequence"/>
</dbReference>
<dbReference type="RefSeq" id="XP_045275982.1">
    <property type="nucleotide sequence ID" value="XM_045419750.1"/>
</dbReference>